<gene>
    <name evidence="9" type="ORF">BXY41_112131</name>
</gene>
<comment type="similarity">
    <text evidence="2 7">Belongs to the membrane-bound acyltransferase family.</text>
</comment>
<feature type="transmembrane region" description="Helical" evidence="8">
    <location>
        <begin position="136"/>
        <end position="161"/>
    </location>
</feature>
<evidence type="ECO:0000256" key="4">
    <source>
        <dbReference type="ARBA" id="ARBA00022692"/>
    </source>
</evidence>
<keyword evidence="10" id="KW-1185">Reference proteome</keyword>
<dbReference type="EMBL" id="PTJA01000012">
    <property type="protein sequence ID" value="PPK78972.1"/>
    <property type="molecule type" value="Genomic_DNA"/>
</dbReference>
<feature type="transmembrane region" description="Helical" evidence="8">
    <location>
        <begin position="458"/>
        <end position="477"/>
    </location>
</feature>
<evidence type="ECO:0000313" key="9">
    <source>
        <dbReference type="EMBL" id="PPK78972.1"/>
    </source>
</evidence>
<dbReference type="GO" id="GO:0005886">
    <property type="term" value="C:plasma membrane"/>
    <property type="evidence" value="ECO:0007669"/>
    <property type="project" value="UniProtKB-SubCell"/>
</dbReference>
<keyword evidence="3 7" id="KW-1003">Cell membrane</keyword>
<dbReference type="RefSeq" id="WP_104438665.1">
    <property type="nucleotide sequence ID" value="NZ_PTJA01000012.1"/>
</dbReference>
<proteinExistence type="inferred from homology"/>
<dbReference type="AlphaFoldDB" id="A0A2S6HN89"/>
<feature type="transmembrane region" description="Helical" evidence="8">
    <location>
        <begin position="365"/>
        <end position="382"/>
    </location>
</feature>
<dbReference type="Proteomes" id="UP000237749">
    <property type="component" value="Unassembled WGS sequence"/>
</dbReference>
<evidence type="ECO:0000256" key="5">
    <source>
        <dbReference type="ARBA" id="ARBA00022989"/>
    </source>
</evidence>
<feature type="transmembrane region" description="Helical" evidence="8">
    <location>
        <begin position="402"/>
        <end position="422"/>
    </location>
</feature>
<reference evidence="9 10" key="1">
    <citation type="submission" date="2018-02" db="EMBL/GenBank/DDBJ databases">
        <title>Genomic Encyclopedia of Archaeal and Bacterial Type Strains, Phase II (KMG-II): from individual species to whole genera.</title>
        <authorList>
            <person name="Goeker M."/>
        </authorList>
    </citation>
    <scope>NUCLEOTIDE SEQUENCE [LARGE SCALE GENOMIC DNA]</scope>
    <source>
        <strain evidence="9 10">DSM 3808</strain>
    </source>
</reference>
<dbReference type="InterPro" id="IPR051085">
    <property type="entry name" value="MB_O-acyltransferase"/>
</dbReference>
<organism evidence="9 10">
    <name type="scientific">Lacrimispora xylanisolvens</name>
    <dbReference type="NCBI Taxonomy" id="384636"/>
    <lineage>
        <taxon>Bacteria</taxon>
        <taxon>Bacillati</taxon>
        <taxon>Bacillota</taxon>
        <taxon>Clostridia</taxon>
        <taxon>Lachnospirales</taxon>
        <taxon>Lachnospiraceae</taxon>
        <taxon>Lacrimispora</taxon>
    </lineage>
</organism>
<evidence type="ECO:0000256" key="8">
    <source>
        <dbReference type="SAM" id="Phobius"/>
    </source>
</evidence>
<dbReference type="InterPro" id="IPR024194">
    <property type="entry name" value="Ac/AlaTfrase_AlgI/DltB"/>
</dbReference>
<dbReference type="GO" id="GO:0016746">
    <property type="term" value="F:acyltransferase activity"/>
    <property type="evidence" value="ECO:0007669"/>
    <property type="project" value="UniProtKB-KW"/>
</dbReference>
<evidence type="ECO:0000256" key="6">
    <source>
        <dbReference type="ARBA" id="ARBA00023136"/>
    </source>
</evidence>
<evidence type="ECO:0000313" key="10">
    <source>
        <dbReference type="Proteomes" id="UP000237749"/>
    </source>
</evidence>
<comment type="subcellular location">
    <subcellularLocation>
        <location evidence="1">Cell membrane</location>
        <topology evidence="1">Multi-pass membrane protein</topology>
    </subcellularLocation>
</comment>
<dbReference type="OrthoDB" id="9805788at2"/>
<dbReference type="PANTHER" id="PTHR13285:SF18">
    <property type="entry name" value="PROTEIN-CYSTEINE N-PALMITOYLTRANSFERASE RASP"/>
    <property type="match status" value="1"/>
</dbReference>
<keyword evidence="4 8" id="KW-0812">Transmembrane</keyword>
<feature type="transmembrane region" description="Helical" evidence="8">
    <location>
        <begin position="29"/>
        <end position="53"/>
    </location>
</feature>
<keyword evidence="6 7" id="KW-0472">Membrane</keyword>
<accession>A0A2S6HN89</accession>
<feature type="transmembrane region" description="Helical" evidence="8">
    <location>
        <begin position="7"/>
        <end position="23"/>
    </location>
</feature>
<feature type="transmembrane region" description="Helical" evidence="8">
    <location>
        <begin position="339"/>
        <end position="359"/>
    </location>
</feature>
<evidence type="ECO:0000256" key="7">
    <source>
        <dbReference type="PIRNR" id="PIRNR016636"/>
    </source>
</evidence>
<name>A0A2S6HN89_9FIRM</name>
<dbReference type="PIRSF" id="PIRSF016636">
    <property type="entry name" value="AlgI_DltB"/>
    <property type="match status" value="1"/>
</dbReference>
<dbReference type="GO" id="GO:0042121">
    <property type="term" value="P:alginic acid biosynthetic process"/>
    <property type="evidence" value="ECO:0007669"/>
    <property type="project" value="InterPro"/>
</dbReference>
<comment type="caution">
    <text evidence="9">The sequence shown here is derived from an EMBL/GenBank/DDBJ whole genome shotgun (WGS) entry which is preliminary data.</text>
</comment>
<feature type="transmembrane region" description="Helical" evidence="8">
    <location>
        <begin position="497"/>
        <end position="514"/>
    </location>
</feature>
<feature type="transmembrane region" description="Helical" evidence="8">
    <location>
        <begin position="96"/>
        <end position="116"/>
    </location>
</feature>
<evidence type="ECO:0000256" key="3">
    <source>
        <dbReference type="ARBA" id="ARBA00022475"/>
    </source>
</evidence>
<protein>
    <submittedName>
        <fullName evidence="9">D-alanyl-lipoteichoic acid acyltransferase DltB (MBOAT superfamily)</fullName>
    </submittedName>
</protein>
<evidence type="ECO:0000256" key="2">
    <source>
        <dbReference type="ARBA" id="ARBA00010323"/>
    </source>
</evidence>
<dbReference type="InterPro" id="IPR004299">
    <property type="entry name" value="MBOAT_fam"/>
</dbReference>
<dbReference type="PIRSF" id="PIRSF500217">
    <property type="entry name" value="AlgI"/>
    <property type="match status" value="1"/>
</dbReference>
<keyword evidence="7 9" id="KW-0012">Acyltransferase</keyword>
<keyword evidence="5 8" id="KW-1133">Transmembrane helix</keyword>
<sequence>MTYTSILYLFIFLPGVMLLYQLAPGRHRYKVLLAASWLFFLSLSGKLIVYLLISTVSIHHIGLWLSSCKKDLNLTGASAEEKKSLKAACAVKRRRILWLGLGIQLGMLVVLKYSGFFSDNVNHLLKAVSYPNLLPAMKFALPIGISFYTLQAVSYLADVYYEKIPADDHLGRLALYLTFFPILMEGPICRYSQTANALTEGKPLEYKNVTYGFQRILWGLFKKLIIADRLNLLVETVFGSYKQYGGIVVILSAILYTFQLYADFSGCIDMTIGTGEIFGITIPENFRQPFFSKSPSEFWRRWHITLGTWLKDYVFYPISLTAPVKKFGKNSRAKLGKHVGQVVASAPALFGVWICNGFWHGTGWHYLFFGMYYFILILLENLTEPYVIKAAEGLKINRNNVLYRIFQSVKLLIIVFIGELFFRAETMTAGLSMFRSIFTDFDTKVLTNGTLLQLGLSFADYTAVFLGFLAVLAVGIIHERGISIRDKISGYKIPVRWTLYYGAILLVIVLGAYGDGYLPAKLIYAGF</sequence>
<keyword evidence="7 9" id="KW-0808">Transferase</keyword>
<dbReference type="PANTHER" id="PTHR13285">
    <property type="entry name" value="ACYLTRANSFERASE"/>
    <property type="match status" value="1"/>
</dbReference>
<dbReference type="Pfam" id="PF03062">
    <property type="entry name" value="MBOAT"/>
    <property type="match status" value="1"/>
</dbReference>
<evidence type="ECO:0000256" key="1">
    <source>
        <dbReference type="ARBA" id="ARBA00004651"/>
    </source>
</evidence>
<dbReference type="InterPro" id="IPR028362">
    <property type="entry name" value="AlgI"/>
</dbReference>